<evidence type="ECO:0000256" key="8">
    <source>
        <dbReference type="SAM" id="Coils"/>
    </source>
</evidence>
<dbReference type="GO" id="GO:0016740">
    <property type="term" value="F:transferase activity"/>
    <property type="evidence" value="ECO:0007669"/>
    <property type="project" value="UniProtKB-KW"/>
</dbReference>
<dbReference type="Proteomes" id="UP000324800">
    <property type="component" value="Unassembled WGS sequence"/>
</dbReference>
<keyword evidence="3" id="KW-0479">Metal-binding</keyword>
<feature type="coiled-coil region" evidence="8">
    <location>
        <begin position="153"/>
        <end position="180"/>
    </location>
</feature>
<evidence type="ECO:0000256" key="7">
    <source>
        <dbReference type="ARBA" id="ARBA00022833"/>
    </source>
</evidence>
<evidence type="ECO:0000313" key="11">
    <source>
        <dbReference type="Proteomes" id="UP000324800"/>
    </source>
</evidence>
<feature type="domain" description="RING-type" evidence="9">
    <location>
        <begin position="193"/>
        <end position="411"/>
    </location>
</feature>
<evidence type="ECO:0000256" key="3">
    <source>
        <dbReference type="ARBA" id="ARBA00022723"/>
    </source>
</evidence>
<name>A0A5J4WTA8_9EUKA</name>
<keyword evidence="4" id="KW-0677">Repeat</keyword>
<dbReference type="PROSITE" id="PS51873">
    <property type="entry name" value="TRIAD"/>
    <property type="match status" value="1"/>
</dbReference>
<dbReference type="Pfam" id="PF26200">
    <property type="entry name" value="Rcat_RNF216"/>
    <property type="match status" value="1"/>
</dbReference>
<keyword evidence="7" id="KW-0862">Zinc</keyword>
<comment type="pathway">
    <text evidence="1">Protein modification; protein ubiquitination.</text>
</comment>
<protein>
    <recommendedName>
        <fullName evidence="9">RING-type domain-containing protein</fullName>
    </recommendedName>
</protein>
<reference evidence="10 11" key="1">
    <citation type="submission" date="2019-03" db="EMBL/GenBank/DDBJ databases">
        <title>Single cell metagenomics reveals metabolic interactions within the superorganism composed of flagellate Streblomastix strix and complex community of Bacteroidetes bacteria on its surface.</title>
        <authorList>
            <person name="Treitli S.C."/>
            <person name="Kolisko M."/>
            <person name="Husnik F."/>
            <person name="Keeling P."/>
            <person name="Hampl V."/>
        </authorList>
    </citation>
    <scope>NUCLEOTIDE SEQUENCE [LARGE SCALE GENOMIC DNA]</scope>
    <source>
        <strain evidence="10">ST1C</strain>
    </source>
</reference>
<dbReference type="InterPro" id="IPR044066">
    <property type="entry name" value="TRIAD_supradom"/>
</dbReference>
<gene>
    <name evidence="10" type="ORF">EZS28_006685</name>
</gene>
<evidence type="ECO:0000256" key="6">
    <source>
        <dbReference type="ARBA" id="ARBA00022786"/>
    </source>
</evidence>
<dbReference type="PANTHER" id="PTHR22770:SF47">
    <property type="entry name" value="E3 UBIQUITIN-PROTEIN LIGASE RNF216"/>
    <property type="match status" value="1"/>
</dbReference>
<evidence type="ECO:0000256" key="2">
    <source>
        <dbReference type="ARBA" id="ARBA00022679"/>
    </source>
</evidence>
<dbReference type="SUPFAM" id="SSF57850">
    <property type="entry name" value="RING/U-box"/>
    <property type="match status" value="1"/>
</dbReference>
<evidence type="ECO:0000259" key="9">
    <source>
        <dbReference type="PROSITE" id="PS51873"/>
    </source>
</evidence>
<comment type="caution">
    <text evidence="10">The sequence shown here is derived from an EMBL/GenBank/DDBJ whole genome shotgun (WGS) entry which is preliminary data.</text>
</comment>
<accession>A0A5J4WTA8</accession>
<dbReference type="InterPro" id="IPR051628">
    <property type="entry name" value="LUBAC_E3_Ligases"/>
</dbReference>
<proteinExistence type="predicted"/>
<dbReference type="AlphaFoldDB" id="A0A5J4WTA8"/>
<dbReference type="PANTHER" id="PTHR22770">
    <property type="entry name" value="UBIQUITIN CONJUGATING ENZYME 7 INTERACTING PROTEIN-RELATED"/>
    <property type="match status" value="1"/>
</dbReference>
<evidence type="ECO:0000256" key="1">
    <source>
        <dbReference type="ARBA" id="ARBA00004906"/>
    </source>
</evidence>
<evidence type="ECO:0000256" key="5">
    <source>
        <dbReference type="ARBA" id="ARBA00022771"/>
    </source>
</evidence>
<keyword evidence="5" id="KW-0863">Zinc-finger</keyword>
<sequence length="445" mass="51769">MTDSDKQFSQDLQFALLMCQGINEERLKAFLRSSQGEINRMERLFKLWEDEKQKWQSPPERKVEVKIDYSNEDKPVSEKYKTLARIRMANLNPLVPTALLEKVLESHNFHIYPSASEYPKSFQHYPGIYIFNNIVYDAEIKPRQQRIINVNEDKEFADENKALNIQLNELKSQKDDRMQKALEFVIAEEKGEKTYECPICYDPFLQKDLVSCTANKEHVICHQDLRSSIITKLNVLELQLGCQYEDCEGRYNNEVCRAVLSESEYERVGEIQANNELLASGVQNLERCPFCSFAQVMGPERAKELEFRCEHPRCRMVSCRRCRKVSHLPTKCKEMLDEGLFSLRSFVQQKMDDAFFVICPNCHKPVVKITGCNRVPCNCGRSFCYVCGALCPQPDPYVHFRAAGAVCALWWKGNELQDRVQKAKRDAEAEWKNIHPQHRDIVLDI</sequence>
<dbReference type="Gene3D" id="1.20.120.1750">
    <property type="match status" value="1"/>
</dbReference>
<dbReference type="InterPro" id="IPR047545">
    <property type="entry name" value="BRcat_RBR_RNF216"/>
</dbReference>
<keyword evidence="8" id="KW-0175">Coiled coil</keyword>
<dbReference type="OrthoDB" id="10009520at2759"/>
<organism evidence="10 11">
    <name type="scientific">Streblomastix strix</name>
    <dbReference type="NCBI Taxonomy" id="222440"/>
    <lineage>
        <taxon>Eukaryota</taxon>
        <taxon>Metamonada</taxon>
        <taxon>Preaxostyla</taxon>
        <taxon>Oxymonadida</taxon>
        <taxon>Streblomastigidae</taxon>
        <taxon>Streblomastix</taxon>
    </lineage>
</organism>
<dbReference type="GO" id="GO:0008270">
    <property type="term" value="F:zinc ion binding"/>
    <property type="evidence" value="ECO:0007669"/>
    <property type="project" value="UniProtKB-KW"/>
</dbReference>
<evidence type="ECO:0000256" key="4">
    <source>
        <dbReference type="ARBA" id="ARBA00022737"/>
    </source>
</evidence>
<evidence type="ECO:0000313" key="10">
    <source>
        <dbReference type="EMBL" id="KAA6397792.1"/>
    </source>
</evidence>
<keyword evidence="2" id="KW-0808">Transferase</keyword>
<dbReference type="EMBL" id="SNRW01001103">
    <property type="protein sequence ID" value="KAA6397792.1"/>
    <property type="molecule type" value="Genomic_DNA"/>
</dbReference>
<dbReference type="CDD" id="cd20339">
    <property type="entry name" value="BRcat_RBR_RNF216"/>
    <property type="match status" value="1"/>
</dbReference>
<keyword evidence="6" id="KW-0833">Ubl conjugation pathway</keyword>